<sequence length="625" mass="62494">MLFAASVASAASADAAAPPATVATAGGAQARGGWMPFAQQGGSTGVNFASQGADTALHFFTDPNFDFQKEGQKYQQLSGETGNAFGGLSQGMLPQQAAPQQAAPAGTAPEAPAATSRAGPQPASRDGIPMGSWQDFMNMGIHTGIAYAGAGADTATEWGNGKGDGAATANKFGALSQTTGNNFNTLSGGTPAAPTTTPAAAAAPAEKSAEAPATEGVKPRGGWMPFAQQGAATGAGFGAQGMDTAFRFFTDPNFDFQKEGQAYQASGAATGNAFGGLSQGMLPQQQQAAAAAAPEAAAAAPAEKSAEAPAADGAKPRGGWMPFAQQGAATGAGFGAQGMDTAFRFFTDPNFDFQKEGQAYQASGAATGNAFGGLSQGMLPQQQQAAAAAAAPEAAAAAPAEKSAEAPVADGAKPRGGWMPFAQQGAATGAGFGAQGMDTAFRFFTDPNFDFQKEGQAYQASGAATGNAFGGLSQGMLPQQQAAAAAVPEKAPAAAAPAEKVGWMPYVQAGAETGVSYAAQGASTGFRFFFDPNFDFQKEGEAYQESGKATQDKFGAIGQEEAGEGEAVEEAAADAPRPTAKQGYSFGAIGLVALFAVGAAVVGAIRARARSGPQYVRQTNPDELV</sequence>
<keyword evidence="2" id="KW-0812">Transmembrane</keyword>
<dbReference type="RefSeq" id="XP_005779917.1">
    <property type="nucleotide sequence ID" value="XM_005779860.1"/>
</dbReference>
<feature type="region of interest" description="Disordered" evidence="1">
    <location>
        <begin position="88"/>
        <end position="131"/>
    </location>
</feature>
<dbReference type="PaxDb" id="2903-EOD27488"/>
<feature type="transmembrane region" description="Helical" evidence="2">
    <location>
        <begin position="584"/>
        <end position="605"/>
    </location>
</feature>
<protein>
    <submittedName>
        <fullName evidence="3">Uncharacterized protein</fullName>
    </submittedName>
</protein>
<dbReference type="EnsemblProtists" id="EOD27488">
    <property type="protein sequence ID" value="EOD27488"/>
    <property type="gene ID" value="EMIHUDRAFT_443163"/>
</dbReference>
<dbReference type="AlphaFoldDB" id="A0A0D3JVF3"/>
<keyword evidence="2" id="KW-1133">Transmembrane helix</keyword>
<organism evidence="3 4">
    <name type="scientific">Emiliania huxleyi (strain CCMP1516)</name>
    <dbReference type="NCBI Taxonomy" id="280463"/>
    <lineage>
        <taxon>Eukaryota</taxon>
        <taxon>Haptista</taxon>
        <taxon>Haptophyta</taxon>
        <taxon>Prymnesiophyceae</taxon>
        <taxon>Isochrysidales</taxon>
        <taxon>Noelaerhabdaceae</taxon>
        <taxon>Emiliania</taxon>
    </lineage>
</organism>
<evidence type="ECO:0000313" key="3">
    <source>
        <dbReference type="EnsemblProtists" id="EOD27488"/>
    </source>
</evidence>
<accession>A0A0D3JVF3</accession>
<keyword evidence="2" id="KW-0472">Membrane</keyword>
<feature type="compositionally biased region" description="Low complexity" evidence="1">
    <location>
        <begin position="190"/>
        <end position="215"/>
    </location>
</feature>
<reference evidence="4" key="1">
    <citation type="journal article" date="2013" name="Nature">
        <title>Pan genome of the phytoplankton Emiliania underpins its global distribution.</title>
        <authorList>
            <person name="Read B.A."/>
            <person name="Kegel J."/>
            <person name="Klute M.J."/>
            <person name="Kuo A."/>
            <person name="Lefebvre S.C."/>
            <person name="Maumus F."/>
            <person name="Mayer C."/>
            <person name="Miller J."/>
            <person name="Monier A."/>
            <person name="Salamov A."/>
            <person name="Young J."/>
            <person name="Aguilar M."/>
            <person name="Claverie J.M."/>
            <person name="Frickenhaus S."/>
            <person name="Gonzalez K."/>
            <person name="Herman E.K."/>
            <person name="Lin Y.C."/>
            <person name="Napier J."/>
            <person name="Ogata H."/>
            <person name="Sarno A.F."/>
            <person name="Shmutz J."/>
            <person name="Schroeder D."/>
            <person name="de Vargas C."/>
            <person name="Verret F."/>
            <person name="von Dassow P."/>
            <person name="Valentin K."/>
            <person name="Van de Peer Y."/>
            <person name="Wheeler G."/>
            <person name="Dacks J.B."/>
            <person name="Delwiche C.F."/>
            <person name="Dyhrman S.T."/>
            <person name="Glockner G."/>
            <person name="John U."/>
            <person name="Richards T."/>
            <person name="Worden A.Z."/>
            <person name="Zhang X."/>
            <person name="Grigoriev I.V."/>
            <person name="Allen A.E."/>
            <person name="Bidle K."/>
            <person name="Borodovsky M."/>
            <person name="Bowler C."/>
            <person name="Brownlee C."/>
            <person name="Cock J.M."/>
            <person name="Elias M."/>
            <person name="Gladyshev V.N."/>
            <person name="Groth M."/>
            <person name="Guda C."/>
            <person name="Hadaegh A."/>
            <person name="Iglesias-Rodriguez M.D."/>
            <person name="Jenkins J."/>
            <person name="Jones B.M."/>
            <person name="Lawson T."/>
            <person name="Leese F."/>
            <person name="Lindquist E."/>
            <person name="Lobanov A."/>
            <person name="Lomsadze A."/>
            <person name="Malik S.B."/>
            <person name="Marsh M.E."/>
            <person name="Mackinder L."/>
            <person name="Mock T."/>
            <person name="Mueller-Roeber B."/>
            <person name="Pagarete A."/>
            <person name="Parker M."/>
            <person name="Probert I."/>
            <person name="Quesneville H."/>
            <person name="Raines C."/>
            <person name="Rensing S.A."/>
            <person name="Riano-Pachon D.M."/>
            <person name="Richier S."/>
            <person name="Rokitta S."/>
            <person name="Shiraiwa Y."/>
            <person name="Soanes D.M."/>
            <person name="van der Giezen M."/>
            <person name="Wahlund T.M."/>
            <person name="Williams B."/>
            <person name="Wilson W."/>
            <person name="Wolfe G."/>
            <person name="Wurch L.L."/>
        </authorList>
    </citation>
    <scope>NUCLEOTIDE SEQUENCE</scope>
</reference>
<reference evidence="3" key="2">
    <citation type="submission" date="2024-10" db="UniProtKB">
        <authorList>
            <consortium name="EnsemblProtists"/>
        </authorList>
    </citation>
    <scope>IDENTIFICATION</scope>
</reference>
<evidence type="ECO:0000256" key="1">
    <source>
        <dbReference type="SAM" id="MobiDB-lite"/>
    </source>
</evidence>
<feature type="region of interest" description="Disordered" evidence="1">
    <location>
        <begin position="186"/>
        <end position="217"/>
    </location>
</feature>
<evidence type="ECO:0000313" key="4">
    <source>
        <dbReference type="Proteomes" id="UP000013827"/>
    </source>
</evidence>
<dbReference type="HOGENOM" id="CLU_437716_0_0_1"/>
<dbReference type="Proteomes" id="UP000013827">
    <property type="component" value="Unassembled WGS sequence"/>
</dbReference>
<feature type="region of interest" description="Disordered" evidence="1">
    <location>
        <begin position="285"/>
        <end position="326"/>
    </location>
</feature>
<feature type="region of interest" description="Disordered" evidence="1">
    <location>
        <begin position="398"/>
        <end position="424"/>
    </location>
</feature>
<name>A0A0D3JVF3_EMIH1</name>
<keyword evidence="4" id="KW-1185">Reference proteome</keyword>
<evidence type="ECO:0000256" key="2">
    <source>
        <dbReference type="SAM" id="Phobius"/>
    </source>
</evidence>
<proteinExistence type="predicted"/>
<dbReference type="KEGG" id="ehx:EMIHUDRAFT_443163"/>
<feature type="compositionally biased region" description="Low complexity" evidence="1">
    <location>
        <begin position="94"/>
        <end position="114"/>
    </location>
</feature>
<feature type="compositionally biased region" description="Low complexity" evidence="1">
    <location>
        <begin position="285"/>
        <end position="311"/>
    </location>
</feature>
<dbReference type="GeneID" id="17273033"/>
<feature type="compositionally biased region" description="Low complexity" evidence="1">
    <location>
        <begin position="398"/>
        <end position="409"/>
    </location>
</feature>